<evidence type="ECO:0000256" key="2">
    <source>
        <dbReference type="ARBA" id="ARBA00010617"/>
    </source>
</evidence>
<comment type="similarity">
    <text evidence="2 8">Belongs to the cytochrome P450 family.</text>
</comment>
<accession>A0A914VJA7</accession>
<evidence type="ECO:0000256" key="6">
    <source>
        <dbReference type="ARBA" id="ARBA00023033"/>
    </source>
</evidence>
<dbReference type="GO" id="GO:0016712">
    <property type="term" value="F:oxidoreductase activity, acting on paired donors, with incorporation or reduction of molecular oxygen, reduced flavin or flavoprotein as one donor, and incorporation of one atom of oxygen"/>
    <property type="evidence" value="ECO:0007669"/>
    <property type="project" value="TreeGrafter"/>
</dbReference>
<dbReference type="InterPro" id="IPR001128">
    <property type="entry name" value="Cyt_P450"/>
</dbReference>
<dbReference type="PROSITE" id="PS00086">
    <property type="entry name" value="CYTOCHROME_P450"/>
    <property type="match status" value="1"/>
</dbReference>
<dbReference type="Gene3D" id="1.10.630.10">
    <property type="entry name" value="Cytochrome P450"/>
    <property type="match status" value="1"/>
</dbReference>
<protein>
    <submittedName>
        <fullName evidence="10">Cytochrome P450</fullName>
    </submittedName>
</protein>
<keyword evidence="6 8" id="KW-0503">Monooxygenase</keyword>
<dbReference type="PANTHER" id="PTHR24300">
    <property type="entry name" value="CYTOCHROME P450 508A4-RELATED"/>
    <property type="match status" value="1"/>
</dbReference>
<keyword evidence="4 8" id="KW-0560">Oxidoreductase</keyword>
<evidence type="ECO:0000313" key="9">
    <source>
        <dbReference type="Proteomes" id="UP000887566"/>
    </source>
</evidence>
<dbReference type="InterPro" id="IPR017972">
    <property type="entry name" value="Cyt_P450_CS"/>
</dbReference>
<dbReference type="PRINTS" id="PR00463">
    <property type="entry name" value="EP450I"/>
</dbReference>
<keyword evidence="9" id="KW-1185">Reference proteome</keyword>
<name>A0A914VJA7_9BILA</name>
<dbReference type="InterPro" id="IPR050182">
    <property type="entry name" value="Cytochrome_P450_fam2"/>
</dbReference>
<comment type="cofactor">
    <cofactor evidence="1 7">
        <name>heme</name>
        <dbReference type="ChEBI" id="CHEBI:30413"/>
    </cofactor>
</comment>
<keyword evidence="7 8" id="KW-0349">Heme</keyword>
<dbReference type="GO" id="GO:0005737">
    <property type="term" value="C:cytoplasm"/>
    <property type="evidence" value="ECO:0007669"/>
    <property type="project" value="TreeGrafter"/>
</dbReference>
<evidence type="ECO:0000256" key="8">
    <source>
        <dbReference type="RuleBase" id="RU000461"/>
    </source>
</evidence>
<dbReference type="GO" id="GO:0005506">
    <property type="term" value="F:iron ion binding"/>
    <property type="evidence" value="ECO:0007669"/>
    <property type="project" value="InterPro"/>
</dbReference>
<evidence type="ECO:0000256" key="7">
    <source>
        <dbReference type="PIRSR" id="PIRSR602401-1"/>
    </source>
</evidence>
<keyword evidence="3 7" id="KW-0479">Metal-binding</keyword>
<dbReference type="PRINTS" id="PR00385">
    <property type="entry name" value="P450"/>
</dbReference>
<proteinExistence type="inferred from homology"/>
<evidence type="ECO:0000313" key="10">
    <source>
        <dbReference type="WBParaSite" id="PSAMB.scaffold1976size26312.g15806.t1"/>
    </source>
</evidence>
<dbReference type="PANTHER" id="PTHR24300:SF338">
    <property type="entry name" value="CYTOCHROME P450 CYP36A1-RELATED"/>
    <property type="match status" value="1"/>
</dbReference>
<evidence type="ECO:0000256" key="3">
    <source>
        <dbReference type="ARBA" id="ARBA00022723"/>
    </source>
</evidence>
<dbReference type="InterPro" id="IPR002401">
    <property type="entry name" value="Cyt_P450_E_grp-I"/>
</dbReference>
<evidence type="ECO:0000256" key="4">
    <source>
        <dbReference type="ARBA" id="ARBA00023002"/>
    </source>
</evidence>
<dbReference type="Proteomes" id="UP000887566">
    <property type="component" value="Unplaced"/>
</dbReference>
<sequence>MIVLLAISVLFAAYLYYEFVGKRKKYPPGPPPLPLLGNLLQMDQTYPEKAFVEWGKKYGPIFTVWIPTPIVIINEYELMKETVIKQGDIFAGRPEMFIIDALLKGNYGLLFTRGQMWRENRRFALHVLRDFGVGRNQLHSQIMEQATELISNLHQQKAPINVRDYILFAVANVINTVTFGKVWKFGDPEIFKLKDRLERLSKESMGLGMLLLESFPFLRHLEPPLNIGLKRVMAVNNEIIDFLFEQINQHKEALDESQPPKDFTDAYLMEIRKRANGPDAEYFTEWQMMASVYDIWGAGFETTVATLQFAIIYLLNYPEVQRKLHEEMDGVIGREQELTMDDQKRLPYLCATIQEVQRASNVAPINFVRTTTEDIVVAGYLLRKGTNVIPQMPSVHLDDKLFPDPERFDPKRHLDKQRNFVKSDYVMPFSLGKRACMGESLARMELFLFLGTMVQKCEFQSVDKDAPPKIAVTPGFLRSPLPFECIVVPRY</sequence>
<organism evidence="9 10">
    <name type="scientific">Plectus sambesii</name>
    <dbReference type="NCBI Taxonomy" id="2011161"/>
    <lineage>
        <taxon>Eukaryota</taxon>
        <taxon>Metazoa</taxon>
        <taxon>Ecdysozoa</taxon>
        <taxon>Nematoda</taxon>
        <taxon>Chromadorea</taxon>
        <taxon>Plectida</taxon>
        <taxon>Plectina</taxon>
        <taxon>Plectoidea</taxon>
        <taxon>Plectidae</taxon>
        <taxon>Plectus</taxon>
    </lineage>
</organism>
<dbReference type="InterPro" id="IPR036396">
    <property type="entry name" value="Cyt_P450_sf"/>
</dbReference>
<evidence type="ECO:0000256" key="5">
    <source>
        <dbReference type="ARBA" id="ARBA00023004"/>
    </source>
</evidence>
<dbReference type="GO" id="GO:0020037">
    <property type="term" value="F:heme binding"/>
    <property type="evidence" value="ECO:0007669"/>
    <property type="project" value="InterPro"/>
</dbReference>
<dbReference type="Pfam" id="PF00067">
    <property type="entry name" value="p450"/>
    <property type="match status" value="1"/>
</dbReference>
<reference evidence="10" key="1">
    <citation type="submission" date="2022-11" db="UniProtKB">
        <authorList>
            <consortium name="WormBaseParasite"/>
        </authorList>
    </citation>
    <scope>IDENTIFICATION</scope>
</reference>
<dbReference type="GO" id="GO:0006805">
    <property type="term" value="P:xenobiotic metabolic process"/>
    <property type="evidence" value="ECO:0007669"/>
    <property type="project" value="TreeGrafter"/>
</dbReference>
<feature type="binding site" description="axial binding residue" evidence="7">
    <location>
        <position position="436"/>
    </location>
    <ligand>
        <name>heme</name>
        <dbReference type="ChEBI" id="CHEBI:30413"/>
    </ligand>
    <ligandPart>
        <name>Fe</name>
        <dbReference type="ChEBI" id="CHEBI:18248"/>
    </ligandPart>
</feature>
<dbReference type="GO" id="GO:0006082">
    <property type="term" value="P:organic acid metabolic process"/>
    <property type="evidence" value="ECO:0007669"/>
    <property type="project" value="TreeGrafter"/>
</dbReference>
<dbReference type="WBParaSite" id="PSAMB.scaffold1976size26312.g15806.t1">
    <property type="protein sequence ID" value="PSAMB.scaffold1976size26312.g15806.t1"/>
    <property type="gene ID" value="PSAMB.scaffold1976size26312.g15806"/>
</dbReference>
<dbReference type="FunFam" id="1.10.630.10:FF:000036">
    <property type="entry name" value="CYtochrome P450 family"/>
    <property type="match status" value="1"/>
</dbReference>
<dbReference type="SUPFAM" id="SSF48264">
    <property type="entry name" value="Cytochrome P450"/>
    <property type="match status" value="1"/>
</dbReference>
<dbReference type="AlphaFoldDB" id="A0A914VJA7"/>
<evidence type="ECO:0000256" key="1">
    <source>
        <dbReference type="ARBA" id="ARBA00001971"/>
    </source>
</evidence>
<keyword evidence="5 7" id="KW-0408">Iron</keyword>